<evidence type="ECO:0000256" key="4">
    <source>
        <dbReference type="ARBA" id="ARBA00023239"/>
    </source>
</evidence>
<dbReference type="Proteomes" id="UP001467690">
    <property type="component" value="Unassembled WGS sequence"/>
</dbReference>
<evidence type="ECO:0000256" key="2">
    <source>
        <dbReference type="ARBA" id="ARBA00006906"/>
    </source>
</evidence>
<keyword evidence="7" id="KW-1185">Reference proteome</keyword>
<evidence type="ECO:0000256" key="5">
    <source>
        <dbReference type="ARBA" id="ARBA00023277"/>
    </source>
</evidence>
<accession>A0ABV1REV7</accession>
<dbReference type="Gene3D" id="3.20.20.70">
    <property type="entry name" value="Aldolase class I"/>
    <property type="match status" value="1"/>
</dbReference>
<protein>
    <submittedName>
        <fullName evidence="6">2-dehydro-3-deoxy-6-phosphogalactonate aldolase</fullName>
        <ecNumber evidence="6">4.1.2.21</ecNumber>
    </submittedName>
</protein>
<dbReference type="PANTHER" id="PTHR30246:SF1">
    <property type="entry name" value="2-DEHYDRO-3-DEOXY-6-PHOSPHOGALACTONATE ALDOLASE-RELATED"/>
    <property type="match status" value="1"/>
</dbReference>
<dbReference type="SUPFAM" id="SSF51569">
    <property type="entry name" value="Aldolase"/>
    <property type="match status" value="1"/>
</dbReference>
<keyword evidence="5" id="KW-0119">Carbohydrate metabolism</keyword>
<dbReference type="InterPro" id="IPR013785">
    <property type="entry name" value="Aldolase_TIM"/>
</dbReference>
<dbReference type="GO" id="GO:0008674">
    <property type="term" value="F:2-dehydro-3-deoxy-6-phosphogalactonate aldolase activity"/>
    <property type="evidence" value="ECO:0007669"/>
    <property type="project" value="UniProtKB-EC"/>
</dbReference>
<dbReference type="PANTHER" id="PTHR30246">
    <property type="entry name" value="2-KETO-3-DEOXY-6-PHOSPHOGLUCONATE ALDOLASE"/>
    <property type="match status" value="1"/>
</dbReference>
<dbReference type="CDD" id="cd00452">
    <property type="entry name" value="KDPG_aldolase"/>
    <property type="match status" value="1"/>
</dbReference>
<comment type="similarity">
    <text evidence="2">Belongs to the KHG/KDPG aldolase family.</text>
</comment>
<organism evidence="6 7">
    <name type="scientific">Catenovulum sediminis</name>
    <dbReference type="NCBI Taxonomy" id="1740262"/>
    <lineage>
        <taxon>Bacteria</taxon>
        <taxon>Pseudomonadati</taxon>
        <taxon>Pseudomonadota</taxon>
        <taxon>Gammaproteobacteria</taxon>
        <taxon>Alteromonadales</taxon>
        <taxon>Alteromonadaceae</taxon>
        <taxon>Catenovulum</taxon>
    </lineage>
</organism>
<evidence type="ECO:0000313" key="6">
    <source>
        <dbReference type="EMBL" id="MER2491306.1"/>
    </source>
</evidence>
<proteinExistence type="inferred from homology"/>
<dbReference type="EC" id="4.1.2.21" evidence="6"/>
<name>A0ABV1REV7_9ALTE</name>
<evidence type="ECO:0000313" key="7">
    <source>
        <dbReference type="Proteomes" id="UP001467690"/>
    </source>
</evidence>
<evidence type="ECO:0000256" key="3">
    <source>
        <dbReference type="ARBA" id="ARBA00011233"/>
    </source>
</evidence>
<dbReference type="RefSeq" id="WP_350400967.1">
    <property type="nucleotide sequence ID" value="NZ_JBELOE010000102.1"/>
</dbReference>
<comment type="pathway">
    <text evidence="1">Carbohydrate acid metabolism.</text>
</comment>
<sequence length="221" mass="23292">MKNNAFEIDNHLPLIAIVRGVTPENVVNVAKVLVDKGFSLIEVPLNSPDALISIQHLVDHYQAQLGKTIYIGAGTVTNTAQAQGVINTGANLVVTPNLNLDVLKMANEAGCITFPGVVTPTEAFAAVHAGATGIKLFPVSMVGLDGFKALKSVLPKDTLTFPVGGIDASVESMKPYLQLGANGFGLGSALYTPSMTLEQISDVAQAFVDSYAQCLKQIKQR</sequence>
<reference evidence="6 7" key="1">
    <citation type="submission" date="2024-06" db="EMBL/GenBank/DDBJ databases">
        <authorList>
            <person name="Chen R.Y."/>
        </authorList>
    </citation>
    <scope>NUCLEOTIDE SEQUENCE [LARGE SCALE GENOMIC DNA]</scope>
    <source>
        <strain evidence="6 7">D2</strain>
    </source>
</reference>
<dbReference type="NCBIfam" id="NF006600">
    <property type="entry name" value="PRK09140.1"/>
    <property type="match status" value="1"/>
</dbReference>
<evidence type="ECO:0000256" key="1">
    <source>
        <dbReference type="ARBA" id="ARBA00004761"/>
    </source>
</evidence>
<dbReference type="EMBL" id="JBELOE010000102">
    <property type="protein sequence ID" value="MER2491306.1"/>
    <property type="molecule type" value="Genomic_DNA"/>
</dbReference>
<gene>
    <name evidence="6" type="ORF">ABS311_05350</name>
</gene>
<dbReference type="Pfam" id="PF01081">
    <property type="entry name" value="Aldolase"/>
    <property type="match status" value="1"/>
</dbReference>
<comment type="caution">
    <text evidence="6">The sequence shown here is derived from an EMBL/GenBank/DDBJ whole genome shotgun (WGS) entry which is preliminary data.</text>
</comment>
<dbReference type="InterPro" id="IPR000887">
    <property type="entry name" value="Aldlse_KDPG_KHG"/>
</dbReference>
<keyword evidence="4 6" id="KW-0456">Lyase</keyword>
<comment type="subunit">
    <text evidence="3">Homotrimer.</text>
</comment>